<proteinExistence type="predicted"/>
<dbReference type="AlphaFoldDB" id="L7VYG9"/>
<protein>
    <submittedName>
        <fullName evidence="1">Uncharacterized protein</fullName>
    </submittedName>
</protein>
<evidence type="ECO:0000313" key="1">
    <source>
        <dbReference type="EMBL" id="AGC72481.1"/>
    </source>
</evidence>
<dbReference type="EMBL" id="JX649903">
    <property type="protein sequence ID" value="AGC72481.1"/>
    <property type="molecule type" value="Genomic_DNA"/>
</dbReference>
<sequence>MRDIRASSAPLLAEAERALAEGKRWLALSRLERVWTDLEAAEYSSAIPGDLRHQMSELEREWQRLAPELGAHRTPGPRPAFELLPAAARALAEAALAQMPVYYEASLDYGRNTAPEYGLFYLGAARAQRDFISLVASLPRRPKTWPALSPRDVTGEIAAVRDELLAAYRPPLSIERHAVFIRISALLKEADELGAAGARYGAVLRLLDAKARVARLLHPGRTMGRDQAAARAATYEAVLGSSPLDTTLQRLFLETAQFSAANPDPAAGGGEIAAAIFEDVLPYFPVVLGPAPPAPPQRLAEATVTLVRWPYT</sequence>
<reference evidence="1" key="1">
    <citation type="submission" date="2012-09" db="EMBL/GenBank/DDBJ databases">
        <title>Metagenomic Characterization of a Microbial Community in Wastewater Detects High Levels of Antibiotic Resistance.</title>
        <authorList>
            <person name="Abrams M."/>
            <person name="Caldwell A."/>
            <person name="Vandaei E."/>
            <person name="Lee W."/>
            <person name="Perrott J."/>
            <person name="Khan S.Y."/>
            <person name="Ta J."/>
            <person name="Romero D."/>
            <person name="Nguyen V."/>
            <person name="Pourmand N."/>
            <person name="Ouverney C.C."/>
        </authorList>
    </citation>
    <scope>NUCLEOTIDE SEQUENCE</scope>
</reference>
<name>L7VYG9_9BACT</name>
<organism evidence="1">
    <name type="scientific">uncultured bacterium A1Q1_fos_499</name>
    <dbReference type="NCBI Taxonomy" id="1256578"/>
    <lineage>
        <taxon>Bacteria</taxon>
        <taxon>environmental samples</taxon>
    </lineage>
</organism>
<accession>L7VYG9</accession>